<organism evidence="1 2">
    <name type="scientific">Rhodococcus qingshengii JCM 15477</name>
    <dbReference type="NCBI Taxonomy" id="1303681"/>
    <lineage>
        <taxon>Bacteria</taxon>
        <taxon>Bacillati</taxon>
        <taxon>Actinomycetota</taxon>
        <taxon>Actinomycetes</taxon>
        <taxon>Mycobacteriales</taxon>
        <taxon>Nocardiaceae</taxon>
        <taxon>Rhodococcus</taxon>
        <taxon>Rhodococcus erythropolis group</taxon>
    </lineage>
</organism>
<evidence type="ECO:0000313" key="2">
    <source>
        <dbReference type="Proteomes" id="UP000831484"/>
    </source>
</evidence>
<keyword evidence="2" id="KW-1185">Reference proteome</keyword>
<geneLocation type="plasmid" evidence="1 2">
    <name>pdjl-6-4</name>
</geneLocation>
<accession>A0AB38RNZ2</accession>
<reference evidence="2" key="1">
    <citation type="journal article" date="2022" name="Environ. Microbiol.">
        <title>Functional analysis, diversity, and distribution of carbendazim hydrolases MheI and CbmA, responsible for the initial step in carbendazim degradation.</title>
        <authorList>
            <person name="Zhang M."/>
            <person name="Bai X."/>
            <person name="Li Q."/>
            <person name="Zhang L."/>
            <person name="Zhu Q."/>
            <person name="Gao S."/>
            <person name="Ke Z."/>
            <person name="Jiang M."/>
            <person name="Hu J."/>
            <person name="Qiu J."/>
            <person name="Hong Q."/>
        </authorList>
    </citation>
    <scope>NUCLEOTIDE SEQUENCE [LARGE SCALE GENOMIC DNA]</scope>
    <source>
        <strain evidence="2">djl-6</strain>
    </source>
</reference>
<dbReference type="EMBL" id="CP096567">
    <property type="protein sequence ID" value="UPU46606.1"/>
    <property type="molecule type" value="Genomic_DNA"/>
</dbReference>
<proteinExistence type="predicted"/>
<gene>
    <name evidence="1" type="ORF">M0639_33350</name>
</gene>
<name>A0AB38RNZ2_RHOSG</name>
<sequence length="191" mass="21251">MHLVPTPDDDYDDTFDPDAPTLTPRQCHIVSRVASELADAVLADVHMLGDLAVQPGSGCMVLAELPECTWTQDATWRQTMARAFDDLSADAAAELDPEPRCTGEEMALHLIIGAARTAMPADRFIDDIADLPPYKDDDDWDGPLDYLFQDHDVLTLFWPEPISDGVNLDPADWFTPFEPELARDQPHGFRT</sequence>
<dbReference type="RefSeq" id="WP_054801997.1">
    <property type="nucleotide sequence ID" value="NZ_CP096567.1"/>
</dbReference>
<protein>
    <submittedName>
        <fullName evidence="1">Uncharacterized protein</fullName>
    </submittedName>
</protein>
<dbReference type="AlphaFoldDB" id="A0AB38RNZ2"/>
<dbReference type="Proteomes" id="UP000831484">
    <property type="component" value="Plasmid pdjl-6-4"/>
</dbReference>
<evidence type="ECO:0000313" key="1">
    <source>
        <dbReference type="EMBL" id="UPU46606.1"/>
    </source>
</evidence>
<keyword evidence="1" id="KW-0614">Plasmid</keyword>